<protein>
    <recommendedName>
        <fullName evidence="3">Phosphoribosyl-ATP pyrophosphohydrolase</fullName>
    </recommendedName>
</protein>
<keyword evidence="2" id="KW-1185">Reference proteome</keyword>
<accession>A0ABQ3C409</accession>
<organism evidence="1 2">
    <name type="scientific">Streptomyces rubiginosohelvolus</name>
    <dbReference type="NCBI Taxonomy" id="67362"/>
    <lineage>
        <taxon>Bacteria</taxon>
        <taxon>Bacillati</taxon>
        <taxon>Actinomycetota</taxon>
        <taxon>Actinomycetes</taxon>
        <taxon>Kitasatosporales</taxon>
        <taxon>Streptomycetaceae</taxon>
        <taxon>Streptomyces</taxon>
    </lineage>
</organism>
<gene>
    <name evidence="1" type="ORF">GCM10010328_47350</name>
</gene>
<dbReference type="SUPFAM" id="SSF101386">
    <property type="entry name" value="all-alpha NTP pyrophosphatases"/>
    <property type="match status" value="1"/>
</dbReference>
<comment type="caution">
    <text evidence="1">The sequence shown here is derived from an EMBL/GenBank/DDBJ whole genome shotgun (WGS) entry which is preliminary data.</text>
</comment>
<sequence length="111" mass="12588">MRAGGKLVRDRIPEIIRRNGEEPVSYVADASEYRQRLRDKLSEETDEFLQADGEIAKEELADVLEVVQALARNLGMTLDDLERLRASKAAERGGFENRIIWMNKVGGEGRE</sequence>
<dbReference type="InterPro" id="IPR038735">
    <property type="entry name" value="MSMEG_1276-like_NTP-PPase_dom"/>
</dbReference>
<name>A0ABQ3C409_9ACTN</name>
<dbReference type="Gene3D" id="1.10.287.1080">
    <property type="entry name" value="MazG-like"/>
    <property type="match status" value="1"/>
</dbReference>
<evidence type="ECO:0008006" key="3">
    <source>
        <dbReference type="Google" id="ProtNLM"/>
    </source>
</evidence>
<dbReference type="EMBL" id="BMUW01000009">
    <property type="protein sequence ID" value="GGZ66752.1"/>
    <property type="molecule type" value="Genomic_DNA"/>
</dbReference>
<proteinExistence type="predicted"/>
<dbReference type="Proteomes" id="UP000624183">
    <property type="component" value="Unassembled WGS sequence"/>
</dbReference>
<reference evidence="2" key="1">
    <citation type="journal article" date="2019" name="Int. J. Syst. Evol. Microbiol.">
        <title>The Global Catalogue of Microorganisms (GCM) 10K type strain sequencing project: providing services to taxonomists for standard genome sequencing and annotation.</title>
        <authorList>
            <consortium name="The Broad Institute Genomics Platform"/>
            <consortium name="The Broad Institute Genome Sequencing Center for Infectious Disease"/>
            <person name="Wu L."/>
            <person name="Ma J."/>
        </authorList>
    </citation>
    <scope>NUCLEOTIDE SEQUENCE [LARGE SCALE GENOMIC DNA]</scope>
    <source>
        <strain evidence="2">JCM 4602</strain>
    </source>
</reference>
<dbReference type="CDD" id="cd11532">
    <property type="entry name" value="NTP-PPase_COG4997"/>
    <property type="match status" value="1"/>
</dbReference>
<evidence type="ECO:0000313" key="1">
    <source>
        <dbReference type="EMBL" id="GGZ66752.1"/>
    </source>
</evidence>
<evidence type="ECO:0000313" key="2">
    <source>
        <dbReference type="Proteomes" id="UP000624183"/>
    </source>
</evidence>